<evidence type="ECO:0000313" key="12">
    <source>
        <dbReference type="Proteomes" id="UP000887540"/>
    </source>
</evidence>
<dbReference type="Pfam" id="PF05208">
    <property type="entry name" value="ALG3"/>
    <property type="match status" value="1"/>
</dbReference>
<keyword evidence="9 11" id="KW-0472">Membrane</keyword>
<keyword evidence="12" id="KW-1185">Reference proteome</keyword>
<evidence type="ECO:0000256" key="1">
    <source>
        <dbReference type="ARBA" id="ARBA00004477"/>
    </source>
</evidence>
<feature type="transmembrane region" description="Helical" evidence="11">
    <location>
        <begin position="245"/>
        <end position="266"/>
    </location>
</feature>
<evidence type="ECO:0000256" key="5">
    <source>
        <dbReference type="ARBA" id="ARBA00022679"/>
    </source>
</evidence>
<feature type="transmembrane region" description="Helical" evidence="11">
    <location>
        <begin position="82"/>
        <end position="100"/>
    </location>
</feature>
<evidence type="ECO:0000256" key="10">
    <source>
        <dbReference type="ARBA" id="ARBA00049506"/>
    </source>
</evidence>
<keyword evidence="8 11" id="KW-1133">Transmembrane helix</keyword>
<keyword evidence="6 11" id="KW-0812">Transmembrane</keyword>
<sequence length="403" mass="47052">MAVLLFVADTAISIFVVKKVPYTEIDWSTYMQQVECYLNGERNYTQIKGDTGPIVYPAGHLIIYRLLYVLTNSGQNILRGQYIFVGLYLLNILFVFRIFYKSSKVPPFALIFLCATSYRIHSIYMLRLFNDPVAMLFLFISINFFIDQNWSIGCFFYSIAVSIKMNILLFAPALFFILLIQTGLKKTIFYLSICGFTQILIAIQFLLYDPVSYLMRSFELGRVFLFKWTVNWRFLSEEIFLDKRLHLSLLGLHLLILGIFGYFMWFRSQGGLKSLLQKLIQKNTTRIEANELLFALFTANLIGITFARSLHYQFYSWYFHTLPYLLFSTLYSKKRQEQINAADFPVPWLQIFLRAAILLGIEYCWNTYPSTSLSSGLLHVFHAAIFVILIIDRAEVSLRKKKN</sequence>
<dbReference type="PANTHER" id="PTHR12646:SF0">
    <property type="entry name" value="DOL-P-MAN:MAN(5)GLCNAC(2)-PP-DOL ALPHA-1,3-MANNOSYLTRANSFERASE"/>
    <property type="match status" value="1"/>
</dbReference>
<organism evidence="12 13">
    <name type="scientific">Acrobeloides nanus</name>
    <dbReference type="NCBI Taxonomy" id="290746"/>
    <lineage>
        <taxon>Eukaryota</taxon>
        <taxon>Metazoa</taxon>
        <taxon>Ecdysozoa</taxon>
        <taxon>Nematoda</taxon>
        <taxon>Chromadorea</taxon>
        <taxon>Rhabditida</taxon>
        <taxon>Tylenchina</taxon>
        <taxon>Cephalobomorpha</taxon>
        <taxon>Cephaloboidea</taxon>
        <taxon>Cephalobidae</taxon>
        <taxon>Acrobeloides</taxon>
    </lineage>
</organism>
<comment type="pathway">
    <text evidence="2">Protein modification; protein glycosylation.</text>
</comment>
<evidence type="ECO:0000256" key="9">
    <source>
        <dbReference type="ARBA" id="ARBA00023136"/>
    </source>
</evidence>
<dbReference type="WBParaSite" id="ACRNAN_scaffold454.g8126.t1">
    <property type="protein sequence ID" value="ACRNAN_scaffold454.g8126.t1"/>
    <property type="gene ID" value="ACRNAN_scaffold454.g8126"/>
</dbReference>
<dbReference type="AlphaFoldDB" id="A0A914DYT6"/>
<feature type="transmembrane region" description="Helical" evidence="11">
    <location>
        <begin position="373"/>
        <end position="391"/>
    </location>
</feature>
<keyword evidence="7" id="KW-0256">Endoplasmic reticulum</keyword>
<evidence type="ECO:0000256" key="2">
    <source>
        <dbReference type="ARBA" id="ARBA00004922"/>
    </source>
</evidence>
<feature type="transmembrane region" description="Helical" evidence="11">
    <location>
        <begin position="287"/>
        <end position="308"/>
    </location>
</feature>
<dbReference type="InterPro" id="IPR007873">
    <property type="entry name" value="Glycosyltransferase_ALG3"/>
</dbReference>
<evidence type="ECO:0000313" key="13">
    <source>
        <dbReference type="WBParaSite" id="ACRNAN_scaffold454.g8126.t1"/>
    </source>
</evidence>
<evidence type="ECO:0000256" key="8">
    <source>
        <dbReference type="ARBA" id="ARBA00022989"/>
    </source>
</evidence>
<comment type="subcellular location">
    <subcellularLocation>
        <location evidence="1">Endoplasmic reticulum membrane</location>
        <topology evidence="1">Multi-pass membrane protein</topology>
    </subcellularLocation>
</comment>
<comment type="catalytic activity">
    <reaction evidence="10">
        <text>an alpha-D-Man-(1-&gt;2)-alpha-D-Man-(1-&gt;2)-alpha-D-Man-(1-&gt;3)-[alpha-D-Man-(1-&gt;6)]-beta-D-Man-(1-&gt;4)-beta-D-GlcNAc-(1-&gt;4)-alpha-D-GlcNAc-diphospho-di-trans,poly-cis-dolichol + a di-trans,poly-cis-dolichyl beta-D-mannosyl phosphate = an alpha-D-Man-(1-&gt;2)-alpha-D-Man-(1-&gt;2)-alpha-D-Man-(1-&gt;3)-[alpha-D-Man-(1-&gt;3)-alpha-D-Man-(1-&gt;6)]-beta-D-Man-(1-&gt;4)-beta-D-GlcNAc-(1-&gt;4)-alpha-D-GlcNAc-diphospho-di-trans,poly-cis-dolichol + a di-trans,poly-cis-dolichyl phosphate + H(+)</text>
        <dbReference type="Rhea" id="RHEA:29527"/>
        <dbReference type="Rhea" id="RHEA-COMP:19498"/>
        <dbReference type="Rhea" id="RHEA-COMP:19501"/>
        <dbReference type="Rhea" id="RHEA-COMP:19516"/>
        <dbReference type="Rhea" id="RHEA-COMP:19517"/>
        <dbReference type="ChEBI" id="CHEBI:15378"/>
        <dbReference type="ChEBI" id="CHEBI:57683"/>
        <dbReference type="ChEBI" id="CHEBI:58211"/>
        <dbReference type="ChEBI" id="CHEBI:132515"/>
        <dbReference type="ChEBI" id="CHEBI:132516"/>
        <dbReference type="EC" id="2.4.1.258"/>
    </reaction>
    <physiologicalReaction direction="left-to-right" evidence="10">
        <dbReference type="Rhea" id="RHEA:29528"/>
    </physiologicalReaction>
</comment>
<protein>
    <recommendedName>
        <fullName evidence="3">dolichyl-P-Man:Man5GlcNAc2-PP-dolichol alpha-1,3-mannosyltransferase</fullName>
        <ecNumber evidence="3">2.4.1.258</ecNumber>
    </recommendedName>
</protein>
<accession>A0A914DYT6</accession>
<evidence type="ECO:0000256" key="7">
    <source>
        <dbReference type="ARBA" id="ARBA00022824"/>
    </source>
</evidence>
<dbReference type="Proteomes" id="UP000887540">
    <property type="component" value="Unplaced"/>
</dbReference>
<feature type="transmembrane region" description="Helical" evidence="11">
    <location>
        <begin position="187"/>
        <end position="208"/>
    </location>
</feature>
<dbReference type="GO" id="GO:0005789">
    <property type="term" value="C:endoplasmic reticulum membrane"/>
    <property type="evidence" value="ECO:0007669"/>
    <property type="project" value="UniProtKB-SubCell"/>
</dbReference>
<keyword evidence="5" id="KW-0808">Transferase</keyword>
<evidence type="ECO:0000256" key="6">
    <source>
        <dbReference type="ARBA" id="ARBA00022692"/>
    </source>
</evidence>
<feature type="transmembrane region" description="Helical" evidence="11">
    <location>
        <begin position="156"/>
        <end position="180"/>
    </location>
</feature>
<evidence type="ECO:0000256" key="11">
    <source>
        <dbReference type="SAM" id="Phobius"/>
    </source>
</evidence>
<name>A0A914DYT6_9BILA</name>
<keyword evidence="4" id="KW-0328">Glycosyltransferase</keyword>
<dbReference type="EC" id="2.4.1.258" evidence="3"/>
<evidence type="ECO:0000256" key="4">
    <source>
        <dbReference type="ARBA" id="ARBA00022676"/>
    </source>
</evidence>
<evidence type="ECO:0000256" key="3">
    <source>
        <dbReference type="ARBA" id="ARBA00011964"/>
    </source>
</evidence>
<dbReference type="PANTHER" id="PTHR12646">
    <property type="entry name" value="NOT56 - RELATED"/>
    <property type="match status" value="1"/>
</dbReference>
<reference evidence="13" key="1">
    <citation type="submission" date="2022-11" db="UniProtKB">
        <authorList>
            <consortium name="WormBaseParasite"/>
        </authorList>
    </citation>
    <scope>IDENTIFICATION</scope>
</reference>
<dbReference type="GO" id="GO:0052925">
    <property type="term" value="F:dol-P-Man:Man(5)GlcNAc(2)-PP-Dol alpha-1,3-mannosyltransferase activity"/>
    <property type="evidence" value="ECO:0007669"/>
    <property type="project" value="UniProtKB-EC"/>
</dbReference>
<proteinExistence type="predicted"/>